<dbReference type="GO" id="GO:0015628">
    <property type="term" value="P:protein secretion by the type II secretion system"/>
    <property type="evidence" value="ECO:0007669"/>
    <property type="project" value="InterPro"/>
</dbReference>
<comment type="function">
    <text evidence="10">Inner membrane component of the type II secretion system required for the energy-dependent secretion of extracellular factors such as proteases and toxins from the periplasm.</text>
</comment>
<dbReference type="Proteomes" id="UP000002943">
    <property type="component" value="Unassembled WGS sequence"/>
</dbReference>
<proteinExistence type="inferred from homology"/>
<dbReference type="GO" id="GO:0015627">
    <property type="term" value="C:type II protein secretion system complex"/>
    <property type="evidence" value="ECO:0007669"/>
    <property type="project" value="InterPro"/>
</dbReference>
<dbReference type="Gene3D" id="3.30.1360.100">
    <property type="entry name" value="General secretion pathway protein M, EpsM"/>
    <property type="match status" value="1"/>
</dbReference>
<dbReference type="PIRSF" id="PIRSF006291">
    <property type="entry name" value="GspM"/>
    <property type="match status" value="1"/>
</dbReference>
<comment type="subcellular location">
    <subcellularLocation>
        <location evidence="1">Cell inner membrane</location>
        <topology evidence="1">Single-pass membrane protein</topology>
    </subcellularLocation>
</comment>
<evidence type="ECO:0000256" key="7">
    <source>
        <dbReference type="ARBA" id="ARBA00022927"/>
    </source>
</evidence>
<evidence type="ECO:0000313" key="13">
    <source>
        <dbReference type="Proteomes" id="UP000002943"/>
    </source>
</evidence>
<accession>E3BIY4</accession>
<comment type="caution">
    <text evidence="12">The sequence shown here is derived from an EMBL/GenBank/DDBJ whole genome shotgun (WGS) entry which is preliminary data.</text>
</comment>
<dbReference type="InterPro" id="IPR007690">
    <property type="entry name" value="T2SS_GspM"/>
</dbReference>
<keyword evidence="6 11" id="KW-0812">Transmembrane</keyword>
<dbReference type="RefSeq" id="WP_009600971.1">
    <property type="nucleotide sequence ID" value="NZ_AEIU01000068.1"/>
</dbReference>
<keyword evidence="9 10" id="KW-0472">Membrane</keyword>
<feature type="transmembrane region" description="Helical" evidence="11">
    <location>
        <begin position="21"/>
        <end position="39"/>
    </location>
</feature>
<dbReference type="OrthoDB" id="6624834at2"/>
<evidence type="ECO:0000313" key="12">
    <source>
        <dbReference type="EMBL" id="EFP96910.1"/>
    </source>
</evidence>
<sequence>MNKLYQSLTIWFKALSQREQRLVIIGSALVLLGGLYWGGIKPFNERAEMAQAKITSEKQLLSWVTAKANEIQQLRASVGNGASDLPINQAVSSSVSRFNIELIRMQPRGDQFQVWIAPIPFNKFIAWLAFLQEDYGIGVVFLDLDKGEKEGLIEVNRLQLSRG</sequence>
<dbReference type="Pfam" id="PF04612">
    <property type="entry name" value="T2SSM"/>
    <property type="match status" value="1"/>
</dbReference>
<protein>
    <recommendedName>
        <fullName evidence="10">Type II secretion system protein M</fullName>
        <shortName evidence="10">T2SS protein M</shortName>
    </recommendedName>
    <alternativeName>
        <fullName evidence="10">General secretion pathway protein M</fullName>
    </alternativeName>
</protein>
<name>E3BIY4_9VIBR</name>
<dbReference type="InterPro" id="IPR023229">
    <property type="entry name" value="T2SS_M_periplasmic_sf"/>
</dbReference>
<keyword evidence="3 10" id="KW-0813">Transport</keyword>
<evidence type="ECO:0000256" key="10">
    <source>
        <dbReference type="PIRNR" id="PIRNR006291"/>
    </source>
</evidence>
<evidence type="ECO:0000256" key="8">
    <source>
        <dbReference type="ARBA" id="ARBA00022989"/>
    </source>
</evidence>
<evidence type="ECO:0000256" key="2">
    <source>
        <dbReference type="ARBA" id="ARBA00010637"/>
    </source>
</evidence>
<reference evidence="12 13" key="1">
    <citation type="journal article" date="2012" name="Int. J. Syst. Evol. Microbiol.">
        <title>Vibrio caribbeanicus sp. nov., isolated from the marine sponge Scleritoderma cyanea.</title>
        <authorList>
            <person name="Hoffmann M."/>
            <person name="Monday S.R."/>
            <person name="Allard M.W."/>
            <person name="Strain E.A."/>
            <person name="Whittaker P."/>
            <person name="Naum M."/>
            <person name="McCarthy P.J."/>
            <person name="Lopez J.V."/>
            <person name="Fischer M."/>
            <person name="Brown E.W."/>
        </authorList>
    </citation>
    <scope>NUCLEOTIDE SEQUENCE [LARGE SCALE GENOMIC DNA]</scope>
    <source>
        <strain evidence="12 13">ATCC BAA-2122</strain>
    </source>
</reference>
<comment type="similarity">
    <text evidence="2 10">Belongs to the GSP M family.</text>
</comment>
<gene>
    <name evidence="12" type="ORF">VIBC2010_19870</name>
</gene>
<dbReference type="SUPFAM" id="SSF103054">
    <property type="entry name" value="General secretion pathway protein M, EpsM"/>
    <property type="match status" value="1"/>
</dbReference>
<evidence type="ECO:0000256" key="4">
    <source>
        <dbReference type="ARBA" id="ARBA00022475"/>
    </source>
</evidence>
<evidence type="ECO:0000256" key="1">
    <source>
        <dbReference type="ARBA" id="ARBA00004377"/>
    </source>
</evidence>
<dbReference type="AlphaFoldDB" id="E3BIY4"/>
<evidence type="ECO:0000256" key="3">
    <source>
        <dbReference type="ARBA" id="ARBA00022448"/>
    </source>
</evidence>
<evidence type="ECO:0000256" key="6">
    <source>
        <dbReference type="ARBA" id="ARBA00022692"/>
    </source>
</evidence>
<organism evidence="12 13">
    <name type="scientific">Vibrio caribbeanicus ATCC BAA-2122</name>
    <dbReference type="NCBI Taxonomy" id="796620"/>
    <lineage>
        <taxon>Bacteria</taxon>
        <taxon>Pseudomonadati</taxon>
        <taxon>Pseudomonadota</taxon>
        <taxon>Gammaproteobacteria</taxon>
        <taxon>Vibrionales</taxon>
        <taxon>Vibrionaceae</taxon>
        <taxon>Vibrio</taxon>
    </lineage>
</organism>
<evidence type="ECO:0000256" key="11">
    <source>
        <dbReference type="SAM" id="Phobius"/>
    </source>
</evidence>
<dbReference type="GO" id="GO:0005886">
    <property type="term" value="C:plasma membrane"/>
    <property type="evidence" value="ECO:0007669"/>
    <property type="project" value="UniProtKB-SubCell"/>
</dbReference>
<keyword evidence="13" id="KW-1185">Reference proteome</keyword>
<dbReference type="EMBL" id="AEIU01000068">
    <property type="protein sequence ID" value="EFP96910.1"/>
    <property type="molecule type" value="Genomic_DNA"/>
</dbReference>
<keyword evidence="8 11" id="KW-1133">Transmembrane helix</keyword>
<keyword evidence="4 10" id="KW-1003">Cell membrane</keyword>
<evidence type="ECO:0000256" key="9">
    <source>
        <dbReference type="ARBA" id="ARBA00023136"/>
    </source>
</evidence>
<dbReference type="STRING" id="796620.VIBC2010_19870"/>
<keyword evidence="5 10" id="KW-0997">Cell inner membrane</keyword>
<dbReference type="eggNOG" id="COG3149">
    <property type="taxonomic scope" value="Bacteria"/>
</dbReference>
<keyword evidence="7 10" id="KW-0653">Protein transport</keyword>
<evidence type="ECO:0000256" key="5">
    <source>
        <dbReference type="ARBA" id="ARBA00022519"/>
    </source>
</evidence>